<proteinExistence type="inferred from homology"/>
<comment type="subcellular location">
    <subcellularLocation>
        <location evidence="1">Membrane</location>
        <topology evidence="1">Multi-pass membrane protein</topology>
    </subcellularLocation>
</comment>
<dbReference type="AlphaFoldDB" id="A0A8C4YBW0"/>
<evidence type="ECO:0000313" key="12">
    <source>
        <dbReference type="Proteomes" id="UP000694390"/>
    </source>
</evidence>
<dbReference type="PANTHER" id="PTHR45695:SF20">
    <property type="entry name" value="PYROGLUTAMYLATED RFAMIDE PEPTIDE RECEPTOR"/>
    <property type="match status" value="1"/>
</dbReference>
<evidence type="ECO:0000256" key="6">
    <source>
        <dbReference type="ARBA" id="ARBA00023170"/>
    </source>
</evidence>
<evidence type="ECO:0000256" key="1">
    <source>
        <dbReference type="ARBA" id="ARBA00004141"/>
    </source>
</evidence>
<dbReference type="Proteomes" id="UP000694390">
    <property type="component" value="Chromosome 5"/>
</dbReference>
<keyword evidence="7 8" id="KW-0807">Transducer</keyword>
<feature type="transmembrane region" description="Helical" evidence="9">
    <location>
        <begin position="149"/>
        <end position="168"/>
    </location>
</feature>
<keyword evidence="3 9" id="KW-1133">Transmembrane helix</keyword>
<comment type="similarity">
    <text evidence="8">Belongs to the G-protein coupled receptor 1 family.</text>
</comment>
<keyword evidence="12" id="KW-1185">Reference proteome</keyword>
<dbReference type="GO" id="GO:0005886">
    <property type="term" value="C:plasma membrane"/>
    <property type="evidence" value="ECO:0007669"/>
    <property type="project" value="TreeGrafter"/>
</dbReference>
<dbReference type="InterPro" id="IPR000276">
    <property type="entry name" value="GPCR_Rhodpsn"/>
</dbReference>
<feature type="domain" description="G-protein coupled receptors family 1 profile" evidence="10">
    <location>
        <begin position="47"/>
        <end position="207"/>
    </location>
</feature>
<reference evidence="11" key="2">
    <citation type="submission" date="2025-08" db="UniProtKB">
        <authorList>
            <consortium name="Ensembl"/>
        </authorList>
    </citation>
    <scope>IDENTIFICATION</scope>
</reference>
<evidence type="ECO:0000256" key="3">
    <source>
        <dbReference type="ARBA" id="ARBA00022989"/>
    </source>
</evidence>
<protein>
    <submittedName>
        <fullName evidence="11">Pyroglutamylated RFamide peptide receptor</fullName>
    </submittedName>
</protein>
<keyword evidence="2 8" id="KW-0812">Transmembrane</keyword>
<dbReference type="PANTHER" id="PTHR45695">
    <property type="entry name" value="LEUCOKININ RECEPTOR-RELATED"/>
    <property type="match status" value="1"/>
</dbReference>
<dbReference type="InterPro" id="IPR017452">
    <property type="entry name" value="GPCR_Rhodpsn_7TM"/>
</dbReference>
<reference evidence="11" key="1">
    <citation type="submission" date="2019-06" db="EMBL/GenBank/DDBJ databases">
        <title>G10K-VGP Goodes thornscrub tortoise genome, primary haplotype.</title>
        <authorList>
            <person name="Murphy B."/>
            <person name="Edwards T."/>
            <person name="Rhie A."/>
            <person name="Koren S."/>
            <person name="Phillippy A."/>
            <person name="Fedrigo O."/>
            <person name="Haase B."/>
            <person name="Mountcastle J."/>
            <person name="Lewin H."/>
            <person name="Damas J."/>
            <person name="Howe K."/>
            <person name="Formenti G."/>
            <person name="Myers G."/>
            <person name="Durbin R."/>
            <person name="Jarvis E.D."/>
        </authorList>
    </citation>
    <scope>NUCLEOTIDE SEQUENCE [LARGE SCALE GENOMIC DNA]</scope>
</reference>
<evidence type="ECO:0000256" key="8">
    <source>
        <dbReference type="RuleBase" id="RU000688"/>
    </source>
</evidence>
<evidence type="ECO:0000313" key="11">
    <source>
        <dbReference type="Ensembl" id="ENSGEVP00005023092.1"/>
    </source>
</evidence>
<dbReference type="SUPFAM" id="SSF81321">
    <property type="entry name" value="Family A G protein-coupled receptor-like"/>
    <property type="match status" value="1"/>
</dbReference>
<dbReference type="GeneTree" id="ENSGT01150000286926"/>
<dbReference type="PRINTS" id="PR00237">
    <property type="entry name" value="GPCRRHODOPSN"/>
</dbReference>
<dbReference type="Ensembl" id="ENSGEVT00005024287.1">
    <property type="protein sequence ID" value="ENSGEVP00005023092.1"/>
    <property type="gene ID" value="ENSGEVG00005016259.1"/>
</dbReference>
<dbReference type="Gene3D" id="1.20.1070.10">
    <property type="entry name" value="Rhodopsin 7-helix transmembrane proteins"/>
    <property type="match status" value="1"/>
</dbReference>
<feature type="transmembrane region" description="Helical" evidence="9">
    <location>
        <begin position="110"/>
        <end position="128"/>
    </location>
</feature>
<accession>A0A8C4YBW0</accession>
<sequence>MQSLNITPEQFARLLRENNVTREQFIALYGLQPLVYVPELPGRTKLAFVLVCVLIFALALFAMRTVTNIFICSLALSDLLIAFFCVPVTMLQNISSNWLGGAFACKMVPFVQSAAIVAEILTMTCIAVERHQGIVHPLKMKWQYTNRRAFTMLGIVWLLAVIVGSPMWHVQRLEEEEASNRYDGDGGGFICSLLGPFPCDSHDDRIQ</sequence>
<organism evidence="11 12">
    <name type="scientific">Gopherus evgoodei</name>
    <name type="common">Goodes thornscrub tortoise</name>
    <dbReference type="NCBI Taxonomy" id="1825980"/>
    <lineage>
        <taxon>Eukaryota</taxon>
        <taxon>Metazoa</taxon>
        <taxon>Chordata</taxon>
        <taxon>Craniata</taxon>
        <taxon>Vertebrata</taxon>
        <taxon>Euteleostomi</taxon>
        <taxon>Archelosauria</taxon>
        <taxon>Testudinata</taxon>
        <taxon>Testudines</taxon>
        <taxon>Cryptodira</taxon>
        <taxon>Durocryptodira</taxon>
        <taxon>Testudinoidea</taxon>
        <taxon>Testudinidae</taxon>
        <taxon>Gopherus</taxon>
    </lineage>
</organism>
<keyword evidence="6 8" id="KW-0675">Receptor</keyword>
<evidence type="ECO:0000256" key="7">
    <source>
        <dbReference type="ARBA" id="ARBA00023224"/>
    </source>
</evidence>
<evidence type="ECO:0000256" key="5">
    <source>
        <dbReference type="ARBA" id="ARBA00023136"/>
    </source>
</evidence>
<dbReference type="PROSITE" id="PS00237">
    <property type="entry name" value="G_PROTEIN_RECEP_F1_1"/>
    <property type="match status" value="1"/>
</dbReference>
<evidence type="ECO:0000256" key="4">
    <source>
        <dbReference type="ARBA" id="ARBA00023040"/>
    </source>
</evidence>
<gene>
    <name evidence="11" type="primary">QRFPR</name>
</gene>
<keyword evidence="4 8" id="KW-0297">G-protein coupled receptor</keyword>
<evidence type="ECO:0000256" key="9">
    <source>
        <dbReference type="SAM" id="Phobius"/>
    </source>
</evidence>
<feature type="transmembrane region" description="Helical" evidence="9">
    <location>
        <begin position="70"/>
        <end position="90"/>
    </location>
</feature>
<dbReference type="PROSITE" id="PS50262">
    <property type="entry name" value="G_PROTEIN_RECEP_F1_2"/>
    <property type="match status" value="1"/>
</dbReference>
<dbReference type="OrthoDB" id="9979846at2759"/>
<dbReference type="Pfam" id="PF00001">
    <property type="entry name" value="7tm_1"/>
    <property type="match status" value="1"/>
</dbReference>
<name>A0A8C4YBW0_9SAUR</name>
<evidence type="ECO:0000259" key="10">
    <source>
        <dbReference type="PROSITE" id="PS50262"/>
    </source>
</evidence>
<evidence type="ECO:0000256" key="2">
    <source>
        <dbReference type="ARBA" id="ARBA00022692"/>
    </source>
</evidence>
<feature type="transmembrane region" description="Helical" evidence="9">
    <location>
        <begin position="46"/>
        <end position="63"/>
    </location>
</feature>
<keyword evidence="5 9" id="KW-0472">Membrane</keyword>
<dbReference type="GO" id="GO:0004930">
    <property type="term" value="F:G protein-coupled receptor activity"/>
    <property type="evidence" value="ECO:0007669"/>
    <property type="project" value="UniProtKB-KW"/>
</dbReference>
<reference evidence="11" key="3">
    <citation type="submission" date="2025-09" db="UniProtKB">
        <authorList>
            <consortium name="Ensembl"/>
        </authorList>
    </citation>
    <scope>IDENTIFICATION</scope>
</reference>